<dbReference type="GeneID" id="114456903"/>
<evidence type="ECO:0000256" key="2">
    <source>
        <dbReference type="ARBA" id="ARBA00022553"/>
    </source>
</evidence>
<evidence type="ECO:0000256" key="5">
    <source>
        <dbReference type="ARBA" id="ARBA00022859"/>
    </source>
</evidence>
<dbReference type="InterPro" id="IPR011029">
    <property type="entry name" value="DEATH-like_dom_sf"/>
</dbReference>
<feature type="compositionally biased region" description="Pro residues" evidence="6">
    <location>
        <begin position="205"/>
        <end position="216"/>
    </location>
</feature>
<reference evidence="8" key="3">
    <citation type="submission" date="2025-09" db="UniProtKB">
        <authorList>
            <consortium name="Ensembl"/>
        </authorList>
    </citation>
    <scope>IDENTIFICATION</scope>
</reference>
<feature type="region of interest" description="Disordered" evidence="6">
    <location>
        <begin position="529"/>
        <end position="548"/>
    </location>
</feature>
<evidence type="ECO:0000256" key="3">
    <source>
        <dbReference type="ARBA" id="ARBA00022588"/>
    </source>
</evidence>
<dbReference type="Proteomes" id="UP000694680">
    <property type="component" value="Chromosome 22"/>
</dbReference>
<keyword evidence="4" id="KW-0832">Ubl conjugation</keyword>
<accession>A0A8C5GGY3</accession>
<keyword evidence="1" id="KW-1017">Isopeptide bond</keyword>
<evidence type="ECO:0000259" key="7">
    <source>
        <dbReference type="Pfam" id="PF16739"/>
    </source>
</evidence>
<keyword evidence="5" id="KW-0391">Immunity</keyword>
<reference evidence="8" key="2">
    <citation type="submission" date="2025-08" db="UniProtKB">
        <authorList>
            <consortium name="Ensembl"/>
        </authorList>
    </citation>
    <scope>IDENTIFICATION</scope>
</reference>
<evidence type="ECO:0000256" key="4">
    <source>
        <dbReference type="ARBA" id="ARBA00022843"/>
    </source>
</evidence>
<dbReference type="Pfam" id="PF16739">
    <property type="entry name" value="CARD_2"/>
    <property type="match status" value="1"/>
</dbReference>
<feature type="region of interest" description="Disordered" evidence="6">
    <location>
        <begin position="339"/>
        <end position="368"/>
    </location>
</feature>
<feature type="region of interest" description="Disordered" evidence="6">
    <location>
        <begin position="99"/>
        <end position="323"/>
    </location>
</feature>
<keyword evidence="9" id="KW-1185">Reference proteome</keyword>
<dbReference type="OrthoDB" id="9909785at2759"/>
<evidence type="ECO:0000256" key="6">
    <source>
        <dbReference type="SAM" id="MobiDB-lite"/>
    </source>
</evidence>
<feature type="region of interest" description="Disordered" evidence="6">
    <location>
        <begin position="455"/>
        <end position="490"/>
    </location>
</feature>
<gene>
    <name evidence="8" type="primary">mavs</name>
</gene>
<feature type="compositionally biased region" description="Polar residues" evidence="6">
    <location>
        <begin position="455"/>
        <end position="469"/>
    </location>
</feature>
<proteinExistence type="predicted"/>
<dbReference type="InterPro" id="IPR031964">
    <property type="entry name" value="CARD_dom"/>
</dbReference>
<evidence type="ECO:0000313" key="9">
    <source>
        <dbReference type="Proteomes" id="UP000694680"/>
    </source>
</evidence>
<reference evidence="8" key="1">
    <citation type="submission" date="2020-06" db="EMBL/GenBank/DDBJ databases">
        <authorList>
            <consortium name="Wellcome Sanger Institute Data Sharing"/>
        </authorList>
    </citation>
    <scope>NUCLEOTIDE SEQUENCE [LARGE SCALE GENOMIC DNA]</scope>
</reference>
<dbReference type="AlphaFoldDB" id="A0A8C5GGY3"/>
<feature type="compositionally biased region" description="Polar residues" evidence="6">
    <location>
        <begin position="281"/>
        <end position="291"/>
    </location>
</feature>
<feature type="compositionally biased region" description="Pro residues" evidence="6">
    <location>
        <begin position="184"/>
        <end position="196"/>
    </location>
</feature>
<dbReference type="CTD" id="57506"/>
<feature type="compositionally biased region" description="Basic and acidic residues" evidence="6">
    <location>
        <begin position="262"/>
        <end position="273"/>
    </location>
</feature>
<keyword evidence="2" id="KW-0597">Phosphoprotein</keyword>
<dbReference type="Gene3D" id="1.10.533.10">
    <property type="entry name" value="Death Domain, Fas"/>
    <property type="match status" value="1"/>
</dbReference>
<dbReference type="RefSeq" id="XP_028294759.1">
    <property type="nucleotide sequence ID" value="XM_028438958.1"/>
</dbReference>
<organism evidence="8 9">
    <name type="scientific">Gouania willdenowi</name>
    <name type="common">Blunt-snouted clingfish</name>
    <name type="synonym">Lepadogaster willdenowi</name>
    <dbReference type="NCBI Taxonomy" id="441366"/>
    <lineage>
        <taxon>Eukaryota</taxon>
        <taxon>Metazoa</taxon>
        <taxon>Chordata</taxon>
        <taxon>Craniata</taxon>
        <taxon>Vertebrata</taxon>
        <taxon>Euteleostomi</taxon>
        <taxon>Actinopterygii</taxon>
        <taxon>Neopterygii</taxon>
        <taxon>Teleostei</taxon>
        <taxon>Neoteleostei</taxon>
        <taxon>Acanthomorphata</taxon>
        <taxon>Ovalentaria</taxon>
        <taxon>Blenniimorphae</taxon>
        <taxon>Blenniiformes</taxon>
        <taxon>Gobiesocoidei</taxon>
        <taxon>Gobiesocidae</taxon>
        <taxon>Gobiesocinae</taxon>
        <taxon>Gouania</taxon>
    </lineage>
</organism>
<evidence type="ECO:0000313" key="8">
    <source>
        <dbReference type="Ensembl" id="ENSGWIP00000030237.1"/>
    </source>
</evidence>
<dbReference type="Ensembl" id="ENSGWIT00000032973.1">
    <property type="protein sequence ID" value="ENSGWIP00000030237.1"/>
    <property type="gene ID" value="ENSGWIG00000015757.1"/>
</dbReference>
<feature type="compositionally biased region" description="Pro residues" evidence="6">
    <location>
        <begin position="140"/>
        <end position="157"/>
    </location>
</feature>
<dbReference type="GO" id="GO:0045087">
    <property type="term" value="P:innate immune response"/>
    <property type="evidence" value="ECO:0007669"/>
    <property type="project" value="UniProtKB-KW"/>
</dbReference>
<feature type="compositionally biased region" description="Low complexity" evidence="6">
    <location>
        <begin position="217"/>
        <end position="231"/>
    </location>
</feature>
<protein>
    <recommendedName>
        <fullName evidence="7">Caspase recruitment domain-containing protein</fullName>
    </recommendedName>
</protein>
<name>A0A8C5GGY3_GOUWI</name>
<feature type="domain" description="Caspase recruitment" evidence="7">
    <location>
        <begin position="6"/>
        <end position="93"/>
    </location>
</feature>
<evidence type="ECO:0000256" key="1">
    <source>
        <dbReference type="ARBA" id="ARBA00022499"/>
    </source>
</evidence>
<sequence length="608" mass="64813">MSFIGDKLYNGYLRNNMSTIVNRVNPLQIINYLPCLTSHDRESIIVKTETRGKYDGMSCLLDCLKRREHWPEQLINAMEECEQTTIAAELRAEYNALRGIDTPESSSPPTTVVRAHVHPVPSGSQQSVHLADAPAAPTEPSAPAPPPLEAPAEPQPRPSAVNPLPKAVPLTESTVEPPQSAPTEVPPPPSTPPLAAEPPQSAPTEVPPPLSTPPPLLAQATKTPTESTSSQEPEENSESMIYDVSIDADVIPDPRNAVPQERPVEACETKELAEPAVFQPVATTEESSPRCSTPVEEISNVTNGPPLVTATPEKLPVQETGPPLDKVLGAAELLPDTTFEPPAAENVNGVHSSSPARRETTVCAEPDTRTTVIKSSPQRDIRASVEPDPVVCVLTDDGSTVCLSKPTELVSIHPPIHPHPYSNNAAPAPSTPLLPFSGNISSLEISDCVKPACSTVSPSGVDTDQTRPCQENGVAPAHNDPDENSDESWCESLENPEVLTHVIQVSEDAPIFNLDVQTSAAHTQIFNGDVTKEAPPSSTDAADEPAVNSKTAVSYQACDSAPELQKTQDSEEKSIPVTTVARSTNTKYVLTAVGVGACALLMAWRFKN</sequence>
<dbReference type="GO" id="GO:0005737">
    <property type="term" value="C:cytoplasm"/>
    <property type="evidence" value="ECO:0007669"/>
    <property type="project" value="UniProtKB-ARBA"/>
</dbReference>
<keyword evidence="3" id="KW-0399">Innate immunity</keyword>